<evidence type="ECO:0000313" key="1">
    <source>
        <dbReference type="EMBL" id="BDL44675.1"/>
    </source>
</evidence>
<protein>
    <submittedName>
        <fullName evidence="1">Uncharacterized protein</fullName>
    </submittedName>
</protein>
<name>A0ABN6QPK4_9BACT</name>
<dbReference type="Proteomes" id="UP001062263">
    <property type="component" value="Chromosome"/>
</dbReference>
<gene>
    <name evidence="1" type="ORF">Abiwalacus_22490</name>
</gene>
<dbReference type="EMBL" id="AP025943">
    <property type="protein sequence ID" value="BDL44675.1"/>
    <property type="molecule type" value="Genomic_DNA"/>
</dbReference>
<proteinExistence type="predicted"/>
<evidence type="ECO:0000313" key="2">
    <source>
        <dbReference type="Proteomes" id="UP001062263"/>
    </source>
</evidence>
<accession>A0ABN6QPK4</accession>
<reference evidence="1" key="1">
    <citation type="submission" date="2022-06" db="EMBL/GenBank/DDBJ databases">
        <title>Akkermansia biwalacus sp. nov., an anaerobic mucin-degrading bacterium isolated from human intestine.</title>
        <authorList>
            <person name="Kobayashi Y."/>
            <person name="Inoue S."/>
            <person name="Kawahara T."/>
            <person name="Kohda N."/>
        </authorList>
    </citation>
    <scope>NUCLEOTIDE SEQUENCE</scope>
    <source>
        <strain evidence="1">WON2089</strain>
    </source>
</reference>
<keyword evidence="2" id="KW-1185">Reference proteome</keyword>
<organism evidence="1 2">
    <name type="scientific">Akkermansia biwaensis</name>
    <dbReference type="NCBI Taxonomy" id="2946555"/>
    <lineage>
        <taxon>Bacteria</taxon>
        <taxon>Pseudomonadati</taxon>
        <taxon>Verrucomicrobiota</taxon>
        <taxon>Verrucomicrobiia</taxon>
        <taxon>Verrucomicrobiales</taxon>
        <taxon>Akkermansiaceae</taxon>
        <taxon>Akkermansia</taxon>
    </lineage>
</organism>
<sequence>MTAYRRMEKGAMAPRTEVKKVWKAHWRREGERTVWKGKDCWACSCQNCRVLNRWA</sequence>